<accession>B1Y9J9</accession>
<dbReference type="GeneID" id="6165104"/>
<sequence>MQKPAVLLLLLLTAAVWADIVLVKGPSGNYTAVVNGSTLAIDGQKHAIPQKLSWYFNGSYTAYGIYYGNPQCVLSIWPDRPEFYITCTVGTDMTVVALKDPKAKITCRDKNNVLAPAVSTQHLEIYNAKGLYLECKSGFSATVSTPNLLLALLAGASAASATLLIALGVLLLRRAFK</sequence>
<reference evidence="2" key="1">
    <citation type="submission" date="2008-03" db="EMBL/GenBank/DDBJ databases">
        <title>Complete sequence of Thermoproteus neutrophilus V24Sta.</title>
        <authorList>
            <consortium name="US DOE Joint Genome Institute"/>
            <person name="Copeland A."/>
            <person name="Lucas S."/>
            <person name="Lapidus A."/>
            <person name="Glavina del Rio T."/>
            <person name="Dalin E."/>
            <person name="Tice H."/>
            <person name="Bruce D."/>
            <person name="Goodwin L."/>
            <person name="Pitluck S."/>
            <person name="Sims D."/>
            <person name="Brettin T."/>
            <person name="Detter J.C."/>
            <person name="Han C."/>
            <person name="Kuske C.R."/>
            <person name="Schmutz J."/>
            <person name="Larimer F."/>
            <person name="Land M."/>
            <person name="Hauser L."/>
            <person name="Kyrpides N."/>
            <person name="Mikhailova N."/>
            <person name="Biddle J.F."/>
            <person name="Zhang Z."/>
            <person name="Fitz-Gibbon S.T."/>
            <person name="Lowe T.M."/>
            <person name="Saltikov C."/>
            <person name="House C.H."/>
            <person name="Richardson P."/>
        </authorList>
    </citation>
    <scope>NUCLEOTIDE SEQUENCE [LARGE SCALE GENOMIC DNA]</scope>
    <source>
        <strain evidence="2">V24Sta</strain>
    </source>
</reference>
<organism evidence="2 3">
    <name type="scientific">Pyrobaculum neutrophilum (strain DSM 2338 / JCM 9278 / NBRC 100436 / V24Sta)</name>
    <name type="common">Thermoproteus neutrophilus</name>
    <dbReference type="NCBI Taxonomy" id="444157"/>
    <lineage>
        <taxon>Archaea</taxon>
        <taxon>Thermoproteota</taxon>
        <taxon>Thermoprotei</taxon>
        <taxon>Thermoproteales</taxon>
        <taxon>Thermoproteaceae</taxon>
        <taxon>Pyrobaculum</taxon>
    </lineage>
</organism>
<protein>
    <submittedName>
        <fullName evidence="2">Uncharacterized protein</fullName>
    </submittedName>
</protein>
<name>B1Y9J9_PYRNV</name>
<evidence type="ECO:0000313" key="3">
    <source>
        <dbReference type="Proteomes" id="UP000001694"/>
    </source>
</evidence>
<gene>
    <name evidence="2" type="ordered locus">Tneu_1504</name>
</gene>
<dbReference type="OrthoDB" id="28534at2157"/>
<keyword evidence="1" id="KW-1133">Transmembrane helix</keyword>
<evidence type="ECO:0000313" key="2">
    <source>
        <dbReference type="EMBL" id="ACB40428.1"/>
    </source>
</evidence>
<dbReference type="Proteomes" id="UP000001694">
    <property type="component" value="Chromosome"/>
</dbReference>
<dbReference type="AlphaFoldDB" id="B1Y9J9"/>
<dbReference type="RefSeq" id="WP_012350847.1">
    <property type="nucleotide sequence ID" value="NC_010525.1"/>
</dbReference>
<feature type="transmembrane region" description="Helical" evidence="1">
    <location>
        <begin position="148"/>
        <end position="172"/>
    </location>
</feature>
<keyword evidence="3" id="KW-1185">Reference proteome</keyword>
<dbReference type="KEGG" id="tne:Tneu_1504"/>
<keyword evidence="1" id="KW-0472">Membrane</keyword>
<keyword evidence="1" id="KW-0812">Transmembrane</keyword>
<evidence type="ECO:0000256" key="1">
    <source>
        <dbReference type="SAM" id="Phobius"/>
    </source>
</evidence>
<dbReference type="HOGENOM" id="CLU_1465160_0_0_2"/>
<proteinExistence type="predicted"/>
<dbReference type="eggNOG" id="arCOG05600">
    <property type="taxonomic scope" value="Archaea"/>
</dbReference>
<dbReference type="EMBL" id="CP001014">
    <property type="protein sequence ID" value="ACB40428.1"/>
    <property type="molecule type" value="Genomic_DNA"/>
</dbReference>